<keyword evidence="4 7" id="KW-0812">Transmembrane</keyword>
<evidence type="ECO:0000313" key="10">
    <source>
        <dbReference type="Proteomes" id="UP001418222"/>
    </source>
</evidence>
<dbReference type="GO" id="GO:0010143">
    <property type="term" value="P:cutin biosynthetic process"/>
    <property type="evidence" value="ECO:0007669"/>
    <property type="project" value="TreeGrafter"/>
</dbReference>
<keyword evidence="3" id="KW-0808">Transferase</keyword>
<dbReference type="CDD" id="cd06551">
    <property type="entry name" value="LPLAT"/>
    <property type="match status" value="1"/>
</dbReference>
<feature type="domain" description="Phospholipid/glycerol acyltransferase" evidence="8">
    <location>
        <begin position="369"/>
        <end position="470"/>
    </location>
</feature>
<comment type="caution">
    <text evidence="9">The sequence shown here is derived from an EMBL/GenBank/DDBJ whole genome shotgun (WGS) entry which is preliminary data.</text>
</comment>
<dbReference type="PANTHER" id="PTHR15486:SF0">
    <property type="entry name" value="GLYCEROL-3-PHOSPHATE ACYLTRANSFERASE 1"/>
    <property type="match status" value="1"/>
</dbReference>
<dbReference type="Pfam" id="PF01553">
    <property type="entry name" value="Acyltransferase"/>
    <property type="match status" value="1"/>
</dbReference>
<dbReference type="InterPro" id="IPR056462">
    <property type="entry name" value="HAD_RAM2/GPAT1-8"/>
</dbReference>
<evidence type="ECO:0000256" key="1">
    <source>
        <dbReference type="ARBA" id="ARBA00004141"/>
    </source>
</evidence>
<protein>
    <submittedName>
        <fullName evidence="9">Glycerol-3-phosphate acyltransferase 1</fullName>
    </submittedName>
</protein>
<dbReference type="SMART" id="SM00563">
    <property type="entry name" value="PlsC"/>
    <property type="match status" value="1"/>
</dbReference>
<evidence type="ECO:0000256" key="2">
    <source>
        <dbReference type="ARBA" id="ARBA00007937"/>
    </source>
</evidence>
<dbReference type="SUPFAM" id="SSF69593">
    <property type="entry name" value="Glycerol-3-phosphate (1)-acyltransferase"/>
    <property type="match status" value="1"/>
</dbReference>
<keyword evidence="6 7" id="KW-0472">Membrane</keyword>
<accession>A0AAP0B8Y0</accession>
<comment type="subcellular location">
    <subcellularLocation>
        <location evidence="1">Membrane</location>
        <topology evidence="1">Multi-pass membrane protein</topology>
    </subcellularLocation>
</comment>
<dbReference type="Pfam" id="PF23270">
    <property type="entry name" value="HAD_RAM2_N"/>
    <property type="match status" value="1"/>
</dbReference>
<organism evidence="9 10">
    <name type="scientific">Platanthera zijinensis</name>
    <dbReference type="NCBI Taxonomy" id="2320716"/>
    <lineage>
        <taxon>Eukaryota</taxon>
        <taxon>Viridiplantae</taxon>
        <taxon>Streptophyta</taxon>
        <taxon>Embryophyta</taxon>
        <taxon>Tracheophyta</taxon>
        <taxon>Spermatophyta</taxon>
        <taxon>Magnoliopsida</taxon>
        <taxon>Liliopsida</taxon>
        <taxon>Asparagales</taxon>
        <taxon>Orchidaceae</taxon>
        <taxon>Orchidoideae</taxon>
        <taxon>Orchideae</taxon>
        <taxon>Orchidinae</taxon>
        <taxon>Platanthera</taxon>
    </lineage>
</organism>
<evidence type="ECO:0000256" key="5">
    <source>
        <dbReference type="ARBA" id="ARBA00022989"/>
    </source>
</evidence>
<feature type="transmembrane region" description="Helical" evidence="7">
    <location>
        <begin position="324"/>
        <end position="347"/>
    </location>
</feature>
<dbReference type="PANTHER" id="PTHR15486">
    <property type="entry name" value="ANCIENT UBIQUITOUS PROTEIN"/>
    <property type="match status" value="1"/>
</dbReference>
<evidence type="ECO:0000256" key="7">
    <source>
        <dbReference type="SAM" id="Phobius"/>
    </source>
</evidence>
<proteinExistence type="inferred from homology"/>
<evidence type="ECO:0000256" key="4">
    <source>
        <dbReference type="ARBA" id="ARBA00022692"/>
    </source>
</evidence>
<dbReference type="GO" id="GO:0016020">
    <property type="term" value="C:membrane"/>
    <property type="evidence" value="ECO:0007669"/>
    <property type="project" value="UniProtKB-SubCell"/>
</dbReference>
<dbReference type="Proteomes" id="UP001418222">
    <property type="component" value="Unassembled WGS sequence"/>
</dbReference>
<evidence type="ECO:0000313" key="9">
    <source>
        <dbReference type="EMBL" id="KAK8933492.1"/>
    </source>
</evidence>
<feature type="transmembrane region" description="Helical" evidence="7">
    <location>
        <begin position="300"/>
        <end position="318"/>
    </location>
</feature>
<keyword evidence="9" id="KW-0012">Acyltransferase</keyword>
<evidence type="ECO:0000256" key="3">
    <source>
        <dbReference type="ARBA" id="ARBA00022679"/>
    </source>
</evidence>
<reference evidence="9 10" key="1">
    <citation type="journal article" date="2022" name="Nat. Plants">
        <title>Genomes of leafy and leafless Platanthera orchids illuminate the evolution of mycoheterotrophy.</title>
        <authorList>
            <person name="Li M.H."/>
            <person name="Liu K.W."/>
            <person name="Li Z."/>
            <person name="Lu H.C."/>
            <person name="Ye Q.L."/>
            <person name="Zhang D."/>
            <person name="Wang J.Y."/>
            <person name="Li Y.F."/>
            <person name="Zhong Z.M."/>
            <person name="Liu X."/>
            <person name="Yu X."/>
            <person name="Liu D.K."/>
            <person name="Tu X.D."/>
            <person name="Liu B."/>
            <person name="Hao Y."/>
            <person name="Liao X.Y."/>
            <person name="Jiang Y.T."/>
            <person name="Sun W.H."/>
            <person name="Chen J."/>
            <person name="Chen Y.Q."/>
            <person name="Ai Y."/>
            <person name="Zhai J.W."/>
            <person name="Wu S.S."/>
            <person name="Zhou Z."/>
            <person name="Hsiao Y.Y."/>
            <person name="Wu W.L."/>
            <person name="Chen Y.Y."/>
            <person name="Lin Y.F."/>
            <person name="Hsu J.L."/>
            <person name="Li C.Y."/>
            <person name="Wang Z.W."/>
            <person name="Zhao X."/>
            <person name="Zhong W.Y."/>
            <person name="Ma X.K."/>
            <person name="Ma L."/>
            <person name="Huang J."/>
            <person name="Chen G.Z."/>
            <person name="Huang M.Z."/>
            <person name="Huang L."/>
            <person name="Peng D.H."/>
            <person name="Luo Y.B."/>
            <person name="Zou S.Q."/>
            <person name="Chen S.P."/>
            <person name="Lan S."/>
            <person name="Tsai W.C."/>
            <person name="Van de Peer Y."/>
            <person name="Liu Z.J."/>
        </authorList>
    </citation>
    <scope>NUCLEOTIDE SEQUENCE [LARGE SCALE GENOMIC DNA]</scope>
    <source>
        <strain evidence="9">Lor287</strain>
    </source>
</reference>
<evidence type="ECO:0000259" key="8">
    <source>
        <dbReference type="SMART" id="SM00563"/>
    </source>
</evidence>
<evidence type="ECO:0000256" key="6">
    <source>
        <dbReference type="ARBA" id="ARBA00023136"/>
    </source>
</evidence>
<dbReference type="InterPro" id="IPR002123">
    <property type="entry name" value="Plipid/glycerol_acylTrfase"/>
</dbReference>
<dbReference type="AlphaFoldDB" id="A0AAP0B8Y0"/>
<dbReference type="GO" id="GO:0090447">
    <property type="term" value="F:glycerol-3-phosphate 2-O-acyltransferase activity"/>
    <property type="evidence" value="ECO:0007669"/>
    <property type="project" value="TreeGrafter"/>
</dbReference>
<comment type="similarity">
    <text evidence="2">Belongs to the GPAT/DAPAT family.</text>
</comment>
<name>A0AAP0B8Y0_9ASPA</name>
<keyword evidence="5 7" id="KW-1133">Transmembrane helix</keyword>
<dbReference type="EMBL" id="JBBWWQ010000013">
    <property type="protein sequence ID" value="KAK8933492.1"/>
    <property type="molecule type" value="Genomic_DNA"/>
</dbReference>
<dbReference type="GO" id="GO:0016791">
    <property type="term" value="F:phosphatase activity"/>
    <property type="evidence" value="ECO:0007669"/>
    <property type="project" value="TreeGrafter"/>
</dbReference>
<sequence length="565" mass="61901">MVLPLSVLKTASQWLFTSYWAASKIRNFFFLLLKTPSPPSTSSPHQLPSLSSPPAAADHIPNGKNNYSLLFNFHVSLLRSTSVYPFFMATAFEAGGPLRATLLLLLYPLVLLLGLSSSSALRLVVFVTFCGMKCDDMDIVKRAVLPKIYMEEIDRRCYDAAAAAGRRVVVSTSMPTVMVKRFVKECFGVSEVLGPELEVVGGRYFTGRFSGGGTAAERLAAVKCRFEEGEKADVGIVNLHSVDEQLSLIIPYSKEVYVLNAGDDAAKNSAAAGADSNSASTTNHPSKKYPKPLIFHDGRLAFLPTPAATLSLLLWLPFSLLLSVVRILAGVLLPYRLSLIIGAALGIHFRVRLSSQTPANTRRDGAGGVLFVCTHRTLLDPIFLRHALSRPIPVVTYSLSRFTESISPIPTVRLSRDRRRDADTMRRLLSAGDLAVCPEGTTCREPYLLRFSPLFAELTVEIEPVAINAESSMFYATTATGRKSLDPFFFFMNPRPGYRVSFLGRVPKELTVAGGWTAAEVANRIQGELAEDLGFHCTALTRRDKYLALAKNDGVVHADPPPYKF</sequence>
<gene>
    <name evidence="9" type="primary">GPAT1</name>
    <name evidence="9" type="ORF">KSP39_PZI015513</name>
</gene>
<keyword evidence="10" id="KW-1185">Reference proteome</keyword>